<proteinExistence type="predicted"/>
<feature type="transmembrane region" description="Helical" evidence="1">
    <location>
        <begin position="69"/>
        <end position="87"/>
    </location>
</feature>
<dbReference type="Proteomes" id="UP000366872">
    <property type="component" value="Unassembled WGS sequence"/>
</dbReference>
<keyword evidence="3" id="KW-1185">Reference proteome</keyword>
<evidence type="ECO:0008006" key="4">
    <source>
        <dbReference type="Google" id="ProtNLM"/>
    </source>
</evidence>
<keyword evidence="1" id="KW-0812">Transmembrane</keyword>
<dbReference type="EMBL" id="CAAHFG010000003">
    <property type="protein sequence ID" value="VGO16477.1"/>
    <property type="molecule type" value="Genomic_DNA"/>
</dbReference>
<evidence type="ECO:0000256" key="1">
    <source>
        <dbReference type="SAM" id="Phobius"/>
    </source>
</evidence>
<evidence type="ECO:0000313" key="3">
    <source>
        <dbReference type="Proteomes" id="UP000366872"/>
    </source>
</evidence>
<gene>
    <name evidence="2" type="ORF">PDESU_05068</name>
</gene>
<evidence type="ECO:0000313" key="2">
    <source>
        <dbReference type="EMBL" id="VGO16477.1"/>
    </source>
</evidence>
<feature type="transmembrane region" description="Helical" evidence="1">
    <location>
        <begin position="12"/>
        <end position="32"/>
    </location>
</feature>
<reference evidence="2 3" key="1">
    <citation type="submission" date="2019-04" db="EMBL/GenBank/DDBJ databases">
        <authorList>
            <person name="Van Vliet M D."/>
        </authorList>
    </citation>
    <scope>NUCLEOTIDE SEQUENCE [LARGE SCALE GENOMIC DNA]</scope>
    <source>
        <strain evidence="2 3">F1</strain>
    </source>
</reference>
<dbReference type="GO" id="GO:0016020">
    <property type="term" value="C:membrane"/>
    <property type="evidence" value="ECO:0007669"/>
    <property type="project" value="InterPro"/>
</dbReference>
<dbReference type="Pfam" id="PF02325">
    <property type="entry name" value="CCB3_YggT"/>
    <property type="match status" value="1"/>
</dbReference>
<protein>
    <recommendedName>
        <fullName evidence="4">YggT family protein</fullName>
    </recommendedName>
</protein>
<keyword evidence="1" id="KW-1133">Transmembrane helix</keyword>
<name>A0A6C2U9S4_PONDE</name>
<keyword evidence="1" id="KW-0472">Membrane</keyword>
<dbReference type="InterPro" id="IPR003425">
    <property type="entry name" value="CCB3/YggT"/>
</dbReference>
<organism evidence="2 3">
    <name type="scientific">Pontiella desulfatans</name>
    <dbReference type="NCBI Taxonomy" id="2750659"/>
    <lineage>
        <taxon>Bacteria</taxon>
        <taxon>Pseudomonadati</taxon>
        <taxon>Kiritimatiellota</taxon>
        <taxon>Kiritimatiellia</taxon>
        <taxon>Kiritimatiellales</taxon>
        <taxon>Pontiellaceae</taxon>
        <taxon>Pontiella</taxon>
    </lineage>
</organism>
<dbReference type="AlphaFoldDB" id="A0A6C2U9S4"/>
<sequence>MLLARLVHYGFGLYNLGLLAYVLCTWFAHPAADGLRSWLSRWYEPLLAPIRRWIPSPQFGCTAVDLSPLVLYIGLGLLKSAILSLLVPPF</sequence>
<accession>A0A6C2U9S4</accession>